<dbReference type="Pfam" id="PF09286">
    <property type="entry name" value="Pro-kuma_activ"/>
    <property type="match status" value="1"/>
</dbReference>
<keyword evidence="3 7" id="KW-0378">Hydrolase</keyword>
<dbReference type="SUPFAM" id="SSF54897">
    <property type="entry name" value="Protease propeptides/inhibitors"/>
    <property type="match status" value="1"/>
</dbReference>
<feature type="binding site" evidence="7">
    <location>
        <position position="540"/>
    </location>
    <ligand>
        <name>Ca(2+)</name>
        <dbReference type="ChEBI" id="CHEBI:29108"/>
    </ligand>
</feature>
<keyword evidence="2 7" id="KW-0479">Metal-binding</keyword>
<evidence type="ECO:0000256" key="6">
    <source>
        <dbReference type="ARBA" id="ARBA00023145"/>
    </source>
</evidence>
<dbReference type="SMART" id="SM00944">
    <property type="entry name" value="Pro-kuma_activ"/>
    <property type="match status" value="1"/>
</dbReference>
<dbReference type="PANTHER" id="PTHR14218:SF15">
    <property type="entry name" value="TRIPEPTIDYL-PEPTIDASE 1"/>
    <property type="match status" value="1"/>
</dbReference>
<feature type="domain" description="Peptidase S53" evidence="9">
    <location>
        <begin position="216"/>
        <end position="558"/>
    </location>
</feature>
<evidence type="ECO:0000256" key="4">
    <source>
        <dbReference type="ARBA" id="ARBA00022825"/>
    </source>
</evidence>
<keyword evidence="11" id="KW-1185">Reference proteome</keyword>
<keyword evidence="4 7" id="KW-0720">Serine protease</keyword>
<keyword evidence="5 7" id="KW-0106">Calcium</keyword>
<protein>
    <submittedName>
        <fullName evidence="10">S53 family peptidase</fullName>
    </submittedName>
</protein>
<feature type="binding site" evidence="7">
    <location>
        <position position="542"/>
    </location>
    <ligand>
        <name>Ca(2+)</name>
        <dbReference type="ChEBI" id="CHEBI:29108"/>
    </ligand>
</feature>
<name>A0ABT3ZMB3_9BURK</name>
<dbReference type="InterPro" id="IPR036852">
    <property type="entry name" value="Peptidase_S8/S53_dom_sf"/>
</dbReference>
<dbReference type="CDD" id="cd11377">
    <property type="entry name" value="Pro-peptidase_S53"/>
    <property type="match status" value="1"/>
</dbReference>
<evidence type="ECO:0000259" key="9">
    <source>
        <dbReference type="PROSITE" id="PS51695"/>
    </source>
</evidence>
<dbReference type="InterPro" id="IPR050819">
    <property type="entry name" value="Tripeptidyl-peptidase_I"/>
</dbReference>
<keyword evidence="1 7" id="KW-0645">Protease</keyword>
<dbReference type="PANTHER" id="PTHR14218">
    <property type="entry name" value="PROTEASE S8 TRIPEPTIDYL PEPTIDASE I CLN2"/>
    <property type="match status" value="1"/>
</dbReference>
<evidence type="ECO:0000256" key="1">
    <source>
        <dbReference type="ARBA" id="ARBA00022670"/>
    </source>
</evidence>
<dbReference type="SUPFAM" id="SSF52743">
    <property type="entry name" value="Subtilisin-like"/>
    <property type="match status" value="1"/>
</dbReference>
<dbReference type="InterPro" id="IPR015366">
    <property type="entry name" value="S53_propep"/>
</dbReference>
<accession>A0ABT3ZMB3</accession>
<dbReference type="CDD" id="cd04056">
    <property type="entry name" value="Peptidases_S53"/>
    <property type="match status" value="1"/>
</dbReference>
<feature type="region of interest" description="Disordered" evidence="8">
    <location>
        <begin position="168"/>
        <end position="214"/>
    </location>
</feature>
<dbReference type="Proteomes" id="UP001082899">
    <property type="component" value="Unassembled WGS sequence"/>
</dbReference>
<evidence type="ECO:0000256" key="3">
    <source>
        <dbReference type="ARBA" id="ARBA00022801"/>
    </source>
</evidence>
<reference evidence="10" key="1">
    <citation type="submission" date="2022-11" db="EMBL/GenBank/DDBJ databases">
        <title>Robbsia betulipollinis sp. nov., isolated from pollen of birch (Betula pendula).</title>
        <authorList>
            <person name="Shi H."/>
            <person name="Ambika Manirajan B."/>
            <person name="Ratering S."/>
            <person name="Geissler-Plaum R."/>
            <person name="Schnell S."/>
        </authorList>
    </citation>
    <scope>NUCLEOTIDE SEQUENCE</scope>
    <source>
        <strain evidence="10">Bb-Pol-6</strain>
    </source>
</reference>
<dbReference type="EMBL" id="JAPMXC010000001">
    <property type="protein sequence ID" value="MCY0387093.1"/>
    <property type="molecule type" value="Genomic_DNA"/>
</dbReference>
<evidence type="ECO:0000313" key="10">
    <source>
        <dbReference type="EMBL" id="MCY0387093.1"/>
    </source>
</evidence>
<comment type="cofactor">
    <cofactor evidence="7">
        <name>Ca(2+)</name>
        <dbReference type="ChEBI" id="CHEBI:29108"/>
    </cofactor>
    <text evidence="7">Binds 1 Ca(2+) ion per subunit.</text>
</comment>
<comment type="caution">
    <text evidence="10">The sequence shown here is derived from an EMBL/GenBank/DDBJ whole genome shotgun (WGS) entry which is preliminary data.</text>
</comment>
<feature type="active site" description="Charge relay system" evidence="7">
    <location>
        <position position="489"/>
    </location>
</feature>
<evidence type="ECO:0000256" key="5">
    <source>
        <dbReference type="ARBA" id="ARBA00022837"/>
    </source>
</evidence>
<evidence type="ECO:0000256" key="8">
    <source>
        <dbReference type="SAM" id="MobiDB-lite"/>
    </source>
</evidence>
<feature type="active site" description="Charge relay system" evidence="7">
    <location>
        <position position="288"/>
    </location>
</feature>
<proteinExistence type="predicted"/>
<evidence type="ECO:0000256" key="7">
    <source>
        <dbReference type="PROSITE-ProRule" id="PRU01032"/>
    </source>
</evidence>
<feature type="binding site" evidence="7">
    <location>
        <position position="526"/>
    </location>
    <ligand>
        <name>Ca(2+)</name>
        <dbReference type="ChEBI" id="CHEBI:29108"/>
    </ligand>
</feature>
<dbReference type="RefSeq" id="WP_267846814.1">
    <property type="nucleotide sequence ID" value="NZ_JAPMXC010000001.1"/>
</dbReference>
<evidence type="ECO:0000313" key="11">
    <source>
        <dbReference type="Proteomes" id="UP001082899"/>
    </source>
</evidence>
<dbReference type="PROSITE" id="PS51695">
    <property type="entry name" value="SEDOLISIN"/>
    <property type="match status" value="1"/>
</dbReference>
<dbReference type="InterPro" id="IPR000209">
    <property type="entry name" value="Peptidase_S8/S53_dom"/>
</dbReference>
<gene>
    <name evidence="10" type="ORF">OVY01_07570</name>
</gene>
<sequence>MAKHVLAGSERAALPGARLIGPADENEKVQVSLILRRADASGFHAHLASVCAPVNAGSGAAPRALSREAYRDQYGAAPADLETVRAFAAREHLDVVREDACSRTVVLAGSVAQCNAAFDVDLQRYRHDAGDFRGRTGVIHLPAELKDVVTAVLGLDDRPQARAHRLLRPAGGAPGDATTGHATQGGARDTAGEATEKSVPARPPVKPALSKPQERSYTPLELAALYGFPDGDGSGQCIGIIELGGGYATSDLNTYFTGLGLALPKVVAVSVDGTGNAPSDDPNGPDGEVALDIEIAGALAPKATLAVYFAPNSDAGFVDALNAAIHDTVNRPSVISLSWGSPESSWTAQSISALDDVLQSAATLGVTVCVASGDSGSSDGVADHADHVDFPASSRFALGCGGTRLSGSGTTIQAETVWNDGARGGAGGGGVSAHFPLPDWQKGLSVTRSGGKSSPLAMRGVPDVAGDADPESGYQILVHGQPQVVGGTSAVAPLWAGLIARINAGRSAPLGYLNPRLYAQPGVCRDVVQGNNGTFHASPGWDACTGLGSPDGSKLAAL</sequence>
<dbReference type="InterPro" id="IPR030400">
    <property type="entry name" value="Sedolisin_dom"/>
</dbReference>
<dbReference type="Pfam" id="PF00082">
    <property type="entry name" value="Peptidase_S8"/>
    <property type="match status" value="1"/>
</dbReference>
<feature type="binding site" evidence="7">
    <location>
        <position position="527"/>
    </location>
    <ligand>
        <name>Ca(2+)</name>
        <dbReference type="ChEBI" id="CHEBI:29108"/>
    </ligand>
</feature>
<keyword evidence="6" id="KW-0865">Zymogen</keyword>
<dbReference type="Gene3D" id="3.40.50.200">
    <property type="entry name" value="Peptidase S8/S53 domain"/>
    <property type="match status" value="1"/>
</dbReference>
<feature type="active site" description="Charge relay system" evidence="7">
    <location>
        <position position="292"/>
    </location>
</feature>
<organism evidence="10 11">
    <name type="scientific">Robbsia betulipollinis</name>
    <dbReference type="NCBI Taxonomy" id="2981849"/>
    <lineage>
        <taxon>Bacteria</taxon>
        <taxon>Pseudomonadati</taxon>
        <taxon>Pseudomonadota</taxon>
        <taxon>Betaproteobacteria</taxon>
        <taxon>Burkholderiales</taxon>
        <taxon>Burkholderiaceae</taxon>
        <taxon>Robbsia</taxon>
    </lineage>
</organism>
<evidence type="ECO:0000256" key="2">
    <source>
        <dbReference type="ARBA" id="ARBA00022723"/>
    </source>
</evidence>